<dbReference type="InterPro" id="IPR011990">
    <property type="entry name" value="TPR-like_helical_dom_sf"/>
</dbReference>
<dbReference type="Gene3D" id="1.25.40.10">
    <property type="entry name" value="Tetratricopeptide repeat domain"/>
    <property type="match status" value="2"/>
</dbReference>
<dbReference type="AlphaFoldDB" id="A0A1M5HXA8"/>
<dbReference type="Proteomes" id="UP000184520">
    <property type="component" value="Unassembled WGS sequence"/>
</dbReference>
<evidence type="ECO:0000313" key="2">
    <source>
        <dbReference type="EMBL" id="SHG20512.1"/>
    </source>
</evidence>
<feature type="signal peptide" evidence="1">
    <location>
        <begin position="1"/>
        <end position="24"/>
    </location>
</feature>
<evidence type="ECO:0000313" key="3">
    <source>
        <dbReference type="Proteomes" id="UP000184520"/>
    </source>
</evidence>
<organism evidence="2 3">
    <name type="scientific">Marisediminitalea aggregata</name>
    <dbReference type="NCBI Taxonomy" id="634436"/>
    <lineage>
        <taxon>Bacteria</taxon>
        <taxon>Pseudomonadati</taxon>
        <taxon>Pseudomonadota</taxon>
        <taxon>Gammaproteobacteria</taxon>
        <taxon>Alteromonadales</taxon>
        <taxon>Alteromonadaceae</taxon>
        <taxon>Marisediminitalea</taxon>
    </lineage>
</organism>
<dbReference type="SUPFAM" id="SSF81901">
    <property type="entry name" value="HCP-like"/>
    <property type="match status" value="1"/>
</dbReference>
<proteinExistence type="predicted"/>
<evidence type="ECO:0008006" key="4">
    <source>
        <dbReference type="Google" id="ProtNLM"/>
    </source>
</evidence>
<keyword evidence="1" id="KW-0732">Signal</keyword>
<dbReference type="EMBL" id="FQWD01000002">
    <property type="protein sequence ID" value="SHG20512.1"/>
    <property type="molecule type" value="Genomic_DNA"/>
</dbReference>
<feature type="chain" id="PRO_5012409316" description="Tetratricopeptide repeat-containing protein" evidence="1">
    <location>
        <begin position="25"/>
        <end position="358"/>
    </location>
</feature>
<dbReference type="OrthoDB" id="192575at2"/>
<sequence length="358" mass="39696">MTLKKTSSTLAFAVLVSLSLPLQALPDSVGISSDINAELLDEHFKQGDYEFVISALEDTNSKTPEQYNMLISALMNTDLDDAEEIAEEFIAHYKDDYRAYHTHASVMGAQASSSIFSALGYAEKAKHSLEAAITVAPEEVNVYQALMQFHLMAPSIAGGDMEEAEKLADKIATLDALEGQFAKAKFYLEDEQTEKASAIYESLSQQDETKIRASYELGSFYLSDERYEDAFNALSALLTASVVSVEDTESEAWEAYEKNKSNLLYGKYRLGQLAVESGDYTQSGITALEQYVEEYNATNIETTHLPSLNWAHLRLAELRLNANDVEQAKNALASIQGEEDKRFAKILKGLKKQLNKKA</sequence>
<dbReference type="RefSeq" id="WP_073320617.1">
    <property type="nucleotide sequence ID" value="NZ_FQWD01000002.1"/>
</dbReference>
<keyword evidence="3" id="KW-1185">Reference proteome</keyword>
<evidence type="ECO:0000256" key="1">
    <source>
        <dbReference type="SAM" id="SignalP"/>
    </source>
</evidence>
<gene>
    <name evidence="2" type="ORF">SAMN05216361_1665</name>
</gene>
<accession>A0A1M5HXA8</accession>
<protein>
    <recommendedName>
        <fullName evidence="4">Tetratricopeptide repeat-containing protein</fullName>
    </recommendedName>
</protein>
<dbReference type="STRING" id="634436.SAMN05216361_1665"/>
<name>A0A1M5HXA8_9ALTE</name>
<reference evidence="3" key="1">
    <citation type="submission" date="2016-11" db="EMBL/GenBank/DDBJ databases">
        <authorList>
            <person name="Varghese N."/>
            <person name="Submissions S."/>
        </authorList>
    </citation>
    <scope>NUCLEOTIDE SEQUENCE [LARGE SCALE GENOMIC DNA]</scope>
    <source>
        <strain evidence="3">CGMCC 1.8995</strain>
    </source>
</reference>
<dbReference type="SUPFAM" id="SSF48452">
    <property type="entry name" value="TPR-like"/>
    <property type="match status" value="1"/>
</dbReference>